<dbReference type="EMBL" id="UGXS01000004">
    <property type="protein sequence ID" value="SUH13184.1"/>
    <property type="molecule type" value="Genomic_DNA"/>
</dbReference>
<gene>
    <name evidence="1" type="ORF">NCTC8258_00813</name>
</gene>
<sequence length="73" mass="7909">MAGVVIVHFVSTLVAGYSNFVSVQNDDVITGIYVRSVFRFVLTAQATSQFSSQTAQSLPVASTTYQSRFTVLV</sequence>
<proteinExistence type="predicted"/>
<dbReference type="AlphaFoldDB" id="A0A379W1Y9"/>
<dbReference type="Proteomes" id="UP000255509">
    <property type="component" value="Unassembled WGS sequence"/>
</dbReference>
<organism evidence="1 2">
    <name type="scientific">Salmonella enterica I</name>
    <dbReference type="NCBI Taxonomy" id="59201"/>
    <lineage>
        <taxon>Bacteria</taxon>
        <taxon>Pseudomonadati</taxon>
        <taxon>Pseudomonadota</taxon>
        <taxon>Gammaproteobacteria</taxon>
        <taxon>Enterobacterales</taxon>
        <taxon>Enterobacteriaceae</taxon>
        <taxon>Salmonella</taxon>
    </lineage>
</organism>
<name>A0A379W1Y9_SALET</name>
<protein>
    <submittedName>
        <fullName evidence="1">Uncharacterized protein</fullName>
    </submittedName>
</protein>
<accession>A0A379W1Y9</accession>
<evidence type="ECO:0000313" key="2">
    <source>
        <dbReference type="Proteomes" id="UP000255509"/>
    </source>
</evidence>
<reference evidence="1 2" key="1">
    <citation type="submission" date="2018-06" db="EMBL/GenBank/DDBJ databases">
        <authorList>
            <consortium name="Pathogen Informatics"/>
            <person name="Doyle S."/>
        </authorList>
    </citation>
    <scope>NUCLEOTIDE SEQUENCE [LARGE SCALE GENOMIC DNA]</scope>
    <source>
        <strain evidence="1 2">NCTC8258</strain>
    </source>
</reference>
<evidence type="ECO:0000313" key="1">
    <source>
        <dbReference type="EMBL" id="SUH13184.1"/>
    </source>
</evidence>